<protein>
    <submittedName>
        <fullName evidence="1">Uncharacterized protein</fullName>
    </submittedName>
</protein>
<reference evidence="1 2" key="1">
    <citation type="journal article" date="2023" name="Insect Mol. Biol.">
        <title>Genome sequencing provides insights into the evolution of gene families encoding plant cell wall-degrading enzymes in longhorned beetles.</title>
        <authorList>
            <person name="Shin N.R."/>
            <person name="Okamura Y."/>
            <person name="Kirsch R."/>
            <person name="Pauchet Y."/>
        </authorList>
    </citation>
    <scope>NUCLEOTIDE SEQUENCE [LARGE SCALE GENOMIC DNA]</scope>
    <source>
        <strain evidence="1">EAD_L_NR</strain>
    </source>
</reference>
<evidence type="ECO:0000313" key="2">
    <source>
        <dbReference type="Proteomes" id="UP001159042"/>
    </source>
</evidence>
<proteinExistence type="predicted"/>
<accession>A0AAV8VX59</accession>
<gene>
    <name evidence="1" type="ORF">NQ315_014091</name>
</gene>
<keyword evidence="2" id="KW-1185">Reference proteome</keyword>
<sequence length="122" mass="14617">MPYHLLLTRTSRNRRVPSFSQVYHGVGERWHPTVPICPCSKKIRRHIGIQNLQEVAYIKRYLNSDPYQHPAKKQGFINTLNHREHIWYIPYSTRDIEQAIKRRPNPSEKEEFVVITYVKVCF</sequence>
<organism evidence="1 2">
    <name type="scientific">Exocentrus adspersus</name>
    <dbReference type="NCBI Taxonomy" id="1586481"/>
    <lineage>
        <taxon>Eukaryota</taxon>
        <taxon>Metazoa</taxon>
        <taxon>Ecdysozoa</taxon>
        <taxon>Arthropoda</taxon>
        <taxon>Hexapoda</taxon>
        <taxon>Insecta</taxon>
        <taxon>Pterygota</taxon>
        <taxon>Neoptera</taxon>
        <taxon>Endopterygota</taxon>
        <taxon>Coleoptera</taxon>
        <taxon>Polyphaga</taxon>
        <taxon>Cucujiformia</taxon>
        <taxon>Chrysomeloidea</taxon>
        <taxon>Cerambycidae</taxon>
        <taxon>Lamiinae</taxon>
        <taxon>Acanthocinini</taxon>
        <taxon>Exocentrus</taxon>
    </lineage>
</organism>
<dbReference type="AlphaFoldDB" id="A0AAV8VX59"/>
<dbReference type="EMBL" id="JANEYG010000027">
    <property type="protein sequence ID" value="KAJ8918221.1"/>
    <property type="molecule type" value="Genomic_DNA"/>
</dbReference>
<comment type="caution">
    <text evidence="1">The sequence shown here is derived from an EMBL/GenBank/DDBJ whole genome shotgun (WGS) entry which is preliminary data.</text>
</comment>
<evidence type="ECO:0000313" key="1">
    <source>
        <dbReference type="EMBL" id="KAJ8918221.1"/>
    </source>
</evidence>
<name>A0AAV8VX59_9CUCU</name>
<dbReference type="Proteomes" id="UP001159042">
    <property type="component" value="Unassembled WGS sequence"/>
</dbReference>